<keyword evidence="3" id="KW-0472">Membrane</keyword>
<dbReference type="EMBL" id="BMCK01000006">
    <property type="protein sequence ID" value="GGD30506.1"/>
    <property type="molecule type" value="Genomic_DNA"/>
</dbReference>
<dbReference type="InterPro" id="IPR052069">
    <property type="entry name" value="Ca-reg_mRNA-binding_domain"/>
</dbReference>
<dbReference type="Pfam" id="PF06961">
    <property type="entry name" value="DUF1294"/>
    <property type="match status" value="1"/>
</dbReference>
<dbReference type="SMART" id="SM00357">
    <property type="entry name" value="CSP"/>
    <property type="match status" value="1"/>
</dbReference>
<dbReference type="PANTHER" id="PTHR12962:SF1">
    <property type="entry name" value="COLD SHOCK DOMAIN-CONTAINING PROTEIN CG9705"/>
    <property type="match status" value="1"/>
</dbReference>
<dbReference type="AlphaFoldDB" id="A0A4V1CWK5"/>
<dbReference type="OrthoDB" id="72963at2"/>
<dbReference type="Pfam" id="PF00313">
    <property type="entry name" value="CSD"/>
    <property type="match status" value="1"/>
</dbReference>
<evidence type="ECO:0000256" key="3">
    <source>
        <dbReference type="SAM" id="Phobius"/>
    </source>
</evidence>
<evidence type="ECO:0000313" key="8">
    <source>
        <dbReference type="Proteomes" id="UP000630594"/>
    </source>
</evidence>
<dbReference type="InterPro" id="IPR010718">
    <property type="entry name" value="DUF1294"/>
</dbReference>
<dbReference type="GO" id="GO:0005737">
    <property type="term" value="C:cytoplasm"/>
    <property type="evidence" value="ECO:0007669"/>
    <property type="project" value="UniProtKB-SubCell"/>
</dbReference>
<dbReference type="PROSITE" id="PS00352">
    <property type="entry name" value="CSD_1"/>
    <property type="match status" value="1"/>
</dbReference>
<evidence type="ECO:0000256" key="2">
    <source>
        <dbReference type="RuleBase" id="RU000408"/>
    </source>
</evidence>
<feature type="transmembrane region" description="Helical" evidence="3">
    <location>
        <begin position="112"/>
        <end position="129"/>
    </location>
</feature>
<proteinExistence type="predicted"/>
<keyword evidence="3" id="KW-0812">Transmembrane</keyword>
<dbReference type="GO" id="GO:0003730">
    <property type="term" value="F:mRNA 3'-UTR binding"/>
    <property type="evidence" value="ECO:0007669"/>
    <property type="project" value="TreeGrafter"/>
</dbReference>
<dbReference type="EMBL" id="CP038462">
    <property type="protein sequence ID" value="QCC77587.1"/>
    <property type="molecule type" value="Genomic_DNA"/>
</dbReference>
<sequence length="201" mass="21774">MTSHGAERQRGVLAEWNDARGFGFITPSAGGERLFVHVSAFPRGPRPTAGREVTYAPRRDQRNRATASQVQYVGRSTRRAGGPRVRLVTGVAVAFFSVLAGLWVWAALPVTLLLAYGVVSCLAFLMYAVDKSAAVKGAWRTSESTLHAVALAGGWPGALVARQLFRHKTVKQPFRTIFWVTVVANCAALAWFVVEAPIALP</sequence>
<dbReference type="PROSITE" id="PS51857">
    <property type="entry name" value="CSD_2"/>
    <property type="match status" value="1"/>
</dbReference>
<reference evidence="8" key="3">
    <citation type="journal article" date="2019" name="Int. J. Syst. Evol. Microbiol.">
        <title>The Global Catalogue of Microorganisms (GCM) 10K type strain sequencing project: providing services to taxonomists for standard genome sequencing and annotation.</title>
        <authorList>
            <consortium name="The Broad Institute Genomics Platform"/>
            <consortium name="The Broad Institute Genome Sequencing Center for Infectious Disease"/>
            <person name="Wu L."/>
            <person name="Ma J."/>
        </authorList>
    </citation>
    <scope>NUCLEOTIDE SEQUENCE [LARGE SCALE GENOMIC DNA]</scope>
    <source>
        <strain evidence="8">CCM 7403</strain>
    </source>
</reference>
<evidence type="ECO:0000259" key="4">
    <source>
        <dbReference type="PROSITE" id="PS51857"/>
    </source>
</evidence>
<protein>
    <submittedName>
        <fullName evidence="5">DNA-binding protein</fullName>
    </submittedName>
    <submittedName>
        <fullName evidence="6">DUF1294 domain-containing protein</fullName>
    </submittedName>
</protein>
<keyword evidence="8" id="KW-1185">Reference proteome</keyword>
<dbReference type="SUPFAM" id="SSF50249">
    <property type="entry name" value="Nucleic acid-binding proteins"/>
    <property type="match status" value="1"/>
</dbReference>
<evidence type="ECO:0000313" key="7">
    <source>
        <dbReference type="Proteomes" id="UP000297025"/>
    </source>
</evidence>
<dbReference type="Proteomes" id="UP000297025">
    <property type="component" value="Chromosome"/>
</dbReference>
<dbReference type="GO" id="GO:0043488">
    <property type="term" value="P:regulation of mRNA stability"/>
    <property type="evidence" value="ECO:0007669"/>
    <property type="project" value="TreeGrafter"/>
</dbReference>
<keyword evidence="5" id="KW-0238">DNA-binding</keyword>
<feature type="domain" description="CSD" evidence="4">
    <location>
        <begin position="8"/>
        <end position="72"/>
    </location>
</feature>
<evidence type="ECO:0000313" key="5">
    <source>
        <dbReference type="EMBL" id="GGD30506.1"/>
    </source>
</evidence>
<evidence type="ECO:0000313" key="6">
    <source>
        <dbReference type="EMBL" id="QCC77587.1"/>
    </source>
</evidence>
<dbReference type="InterPro" id="IPR002059">
    <property type="entry name" value="CSP_DNA-bd"/>
</dbReference>
<gene>
    <name evidence="6" type="ORF">E2C04_11130</name>
    <name evidence="5" type="ORF">GCM10007231_32420</name>
</gene>
<keyword evidence="3" id="KW-1133">Transmembrane helix</keyword>
<accession>A0A4V1CWK5</accession>
<name>A0A4V1CWK5_9ACTN</name>
<keyword evidence="1" id="KW-0597">Phosphoprotein</keyword>
<dbReference type="InterPro" id="IPR012340">
    <property type="entry name" value="NA-bd_OB-fold"/>
</dbReference>
<reference evidence="5" key="5">
    <citation type="submission" date="2024-05" db="EMBL/GenBank/DDBJ databases">
        <authorList>
            <person name="Sun Q."/>
            <person name="Sedlacek I."/>
        </authorList>
    </citation>
    <scope>NUCLEOTIDE SEQUENCE</scope>
    <source>
        <strain evidence="5">CCM 7403</strain>
    </source>
</reference>
<reference evidence="5" key="2">
    <citation type="journal article" date="2014" name="Int. J. Syst. Evol. Microbiol.">
        <title>Complete genome of a new Firmicutes species belonging to the dominant human colonic microbiota ('Ruminococcus bicirculans') reveals two chromosomes and a selective capacity to utilize plant glucans.</title>
        <authorList>
            <consortium name="NISC Comparative Sequencing Program"/>
            <person name="Wegmann U."/>
            <person name="Louis P."/>
            <person name="Goesmann A."/>
            <person name="Henrissat B."/>
            <person name="Duncan S.H."/>
            <person name="Flint H.J."/>
        </authorList>
    </citation>
    <scope>NUCLEOTIDE SEQUENCE</scope>
    <source>
        <strain evidence="5">CCM 7403</strain>
    </source>
</reference>
<dbReference type="PANTHER" id="PTHR12962">
    <property type="entry name" value="CALCIUM-REGULATED HEAT STABLE PROTEIN CRHSP-24-RELATED"/>
    <property type="match status" value="1"/>
</dbReference>
<dbReference type="CDD" id="cd04458">
    <property type="entry name" value="CSP_CDS"/>
    <property type="match status" value="1"/>
</dbReference>
<dbReference type="InterPro" id="IPR011129">
    <property type="entry name" value="CSD"/>
</dbReference>
<dbReference type="GO" id="GO:0003677">
    <property type="term" value="F:DNA binding"/>
    <property type="evidence" value="ECO:0007669"/>
    <property type="project" value="UniProtKB-KW"/>
</dbReference>
<reference evidence="6 7" key="1">
    <citation type="journal article" date="2008" name="Int. J. Syst. Evol. Microbiol.">
        <title>Nocardioides daphniae sp. nov., isolated from Daphnia cucullata (Crustacea: Cladocera).</title>
        <authorList>
            <person name="Toth E.M."/>
            <person name="Keki Z."/>
            <person name="Homonnay Z.G."/>
            <person name="Borsodi A.K."/>
            <person name="Marialigeti K."/>
            <person name="Schumann P."/>
        </authorList>
    </citation>
    <scope>NUCLEOTIDE SEQUENCE [LARGE SCALE GENOMIC DNA]</scope>
    <source>
        <strain evidence="6 7">JCM 16608</strain>
    </source>
</reference>
<dbReference type="Proteomes" id="UP000630594">
    <property type="component" value="Unassembled WGS sequence"/>
</dbReference>
<dbReference type="KEGG" id="ndp:E2C04_11130"/>
<dbReference type="Gene3D" id="2.40.50.140">
    <property type="entry name" value="Nucleic acid-binding proteins"/>
    <property type="match status" value="1"/>
</dbReference>
<dbReference type="InterPro" id="IPR019844">
    <property type="entry name" value="CSD_CS"/>
</dbReference>
<organism evidence="6 7">
    <name type="scientific">Nocardioides daphniae</name>
    <dbReference type="NCBI Taxonomy" id="402297"/>
    <lineage>
        <taxon>Bacteria</taxon>
        <taxon>Bacillati</taxon>
        <taxon>Actinomycetota</taxon>
        <taxon>Actinomycetes</taxon>
        <taxon>Propionibacteriales</taxon>
        <taxon>Nocardioidaceae</taxon>
        <taxon>Nocardioides</taxon>
    </lineage>
</organism>
<feature type="transmembrane region" description="Helical" evidence="3">
    <location>
        <begin position="85"/>
        <end position="106"/>
    </location>
</feature>
<comment type="subcellular location">
    <subcellularLocation>
        <location evidence="2">Cytoplasm</location>
    </subcellularLocation>
</comment>
<dbReference type="RefSeq" id="WP_135832631.1">
    <property type="nucleotide sequence ID" value="NZ_BMCK01000006.1"/>
</dbReference>
<feature type="transmembrane region" description="Helical" evidence="3">
    <location>
        <begin position="176"/>
        <end position="194"/>
    </location>
</feature>
<reference evidence="6" key="4">
    <citation type="submission" date="2019-03" db="EMBL/GenBank/DDBJ databases">
        <authorList>
            <person name="Huang Y."/>
        </authorList>
    </citation>
    <scope>NUCLEOTIDE SEQUENCE</scope>
    <source>
        <strain evidence="6">JCM 16608</strain>
    </source>
</reference>
<evidence type="ECO:0000256" key="1">
    <source>
        <dbReference type="ARBA" id="ARBA00022553"/>
    </source>
</evidence>